<sequence length="68" mass="7804">MFSELVFVSTSRGRAAVQLGTCRFLLDGSGRGVKRRWRCVKRTYGCRSFIVTVENTLIKYSCNHNHAY</sequence>
<dbReference type="Pfam" id="PF04500">
    <property type="entry name" value="FLYWCH"/>
    <property type="match status" value="1"/>
</dbReference>
<accession>A0ABQ7QXX8</accession>
<organism evidence="5 6">
    <name type="scientific">Plutella xylostella</name>
    <name type="common">Diamondback moth</name>
    <name type="synonym">Plutella maculipennis</name>
    <dbReference type="NCBI Taxonomy" id="51655"/>
    <lineage>
        <taxon>Eukaryota</taxon>
        <taxon>Metazoa</taxon>
        <taxon>Ecdysozoa</taxon>
        <taxon>Arthropoda</taxon>
        <taxon>Hexapoda</taxon>
        <taxon>Insecta</taxon>
        <taxon>Pterygota</taxon>
        <taxon>Neoptera</taxon>
        <taxon>Endopterygota</taxon>
        <taxon>Lepidoptera</taxon>
        <taxon>Glossata</taxon>
        <taxon>Ditrysia</taxon>
        <taxon>Yponomeutoidea</taxon>
        <taxon>Plutellidae</taxon>
        <taxon>Plutella</taxon>
    </lineage>
</organism>
<evidence type="ECO:0000313" key="5">
    <source>
        <dbReference type="EMBL" id="KAG7309907.1"/>
    </source>
</evidence>
<comment type="caution">
    <text evidence="5">The sequence shown here is derived from an EMBL/GenBank/DDBJ whole genome shotgun (WGS) entry which is preliminary data.</text>
</comment>
<keyword evidence="1" id="KW-0479">Metal-binding</keyword>
<evidence type="ECO:0000256" key="1">
    <source>
        <dbReference type="ARBA" id="ARBA00022723"/>
    </source>
</evidence>
<evidence type="ECO:0000259" key="4">
    <source>
        <dbReference type="Pfam" id="PF04500"/>
    </source>
</evidence>
<evidence type="ECO:0000256" key="3">
    <source>
        <dbReference type="ARBA" id="ARBA00022833"/>
    </source>
</evidence>
<keyword evidence="3" id="KW-0862">Zinc</keyword>
<feature type="domain" description="FLYWCH-type" evidence="4">
    <location>
        <begin position="7"/>
        <end position="66"/>
    </location>
</feature>
<gene>
    <name evidence="5" type="ORF">JYU34_004421</name>
</gene>
<keyword evidence="6" id="KW-1185">Reference proteome</keyword>
<name>A0ABQ7QXX8_PLUXY</name>
<dbReference type="InterPro" id="IPR007588">
    <property type="entry name" value="Znf_FLYWCH"/>
</dbReference>
<dbReference type="Proteomes" id="UP000823941">
    <property type="component" value="Chromosome 6"/>
</dbReference>
<protein>
    <recommendedName>
        <fullName evidence="4">FLYWCH-type domain-containing protein</fullName>
    </recommendedName>
</protein>
<keyword evidence="2" id="KW-0863">Zinc-finger</keyword>
<dbReference type="EMBL" id="JAHIBW010000006">
    <property type="protein sequence ID" value="KAG7309907.1"/>
    <property type="molecule type" value="Genomic_DNA"/>
</dbReference>
<dbReference type="Gene3D" id="2.20.25.240">
    <property type="match status" value="1"/>
</dbReference>
<proteinExistence type="predicted"/>
<evidence type="ECO:0000313" key="6">
    <source>
        <dbReference type="Proteomes" id="UP000823941"/>
    </source>
</evidence>
<reference evidence="5 6" key="1">
    <citation type="submission" date="2021-06" db="EMBL/GenBank/DDBJ databases">
        <title>A haploid diamondback moth (Plutella xylostella L.) genome assembly resolves 31 chromosomes and identifies a diamide resistance mutation.</title>
        <authorList>
            <person name="Ward C.M."/>
            <person name="Perry K.D."/>
            <person name="Baker G."/>
            <person name="Powis K."/>
            <person name="Heckel D.G."/>
            <person name="Baxter S.W."/>
        </authorList>
    </citation>
    <scope>NUCLEOTIDE SEQUENCE [LARGE SCALE GENOMIC DNA]</scope>
    <source>
        <strain evidence="5 6">LV</strain>
        <tissue evidence="5">Single pupa</tissue>
    </source>
</reference>
<evidence type="ECO:0000256" key="2">
    <source>
        <dbReference type="ARBA" id="ARBA00022771"/>
    </source>
</evidence>